<dbReference type="PROSITE" id="PS51257">
    <property type="entry name" value="PROKAR_LIPOPROTEIN"/>
    <property type="match status" value="1"/>
</dbReference>
<organism evidence="3 4">
    <name type="scientific">Trinickia violacea</name>
    <dbReference type="NCBI Taxonomy" id="2571746"/>
    <lineage>
        <taxon>Bacteria</taxon>
        <taxon>Pseudomonadati</taxon>
        <taxon>Pseudomonadota</taxon>
        <taxon>Betaproteobacteria</taxon>
        <taxon>Burkholderiales</taxon>
        <taxon>Burkholderiaceae</taxon>
        <taxon>Trinickia</taxon>
    </lineage>
</organism>
<dbReference type="RefSeq" id="WP_137334683.1">
    <property type="nucleotide sequence ID" value="NZ_CP040078.1"/>
</dbReference>
<name>A0A4V1EHY7_9BURK</name>
<gene>
    <name evidence="3" type="ORF">FAZ95_22085</name>
</gene>
<evidence type="ECO:0000256" key="1">
    <source>
        <dbReference type="ARBA" id="ARBA00017922"/>
    </source>
</evidence>
<protein>
    <recommendedName>
        <fullName evidence="1">Type IV secretion system putative lipoprotein virB7</fullName>
    </recommendedName>
</protein>
<evidence type="ECO:0000313" key="4">
    <source>
        <dbReference type="Proteomes" id="UP000298656"/>
    </source>
</evidence>
<reference evidence="3 4" key="1">
    <citation type="submission" date="2019-05" db="EMBL/GenBank/DDBJ databases">
        <title>Burkholderia sp. DHOD12, isolated from subtropical forest soil.</title>
        <authorList>
            <person name="Gao Z.-H."/>
            <person name="Qiu L.-H."/>
        </authorList>
    </citation>
    <scope>NUCLEOTIDE SEQUENCE [LARGE SCALE GENOMIC DNA]</scope>
    <source>
        <strain evidence="3 4">DHOD12</strain>
    </source>
</reference>
<dbReference type="InterPro" id="IPR012640">
    <property type="entry name" value="Membr_lipoprot_lipid_attach_CS"/>
</dbReference>
<evidence type="ECO:0000256" key="2">
    <source>
        <dbReference type="ARBA" id="ARBA00022729"/>
    </source>
</evidence>
<evidence type="ECO:0000313" key="3">
    <source>
        <dbReference type="EMBL" id="QCP51910.1"/>
    </source>
</evidence>
<dbReference type="KEGG" id="tvl:FAZ95_22085"/>
<dbReference type="AlphaFoldDB" id="A0A4V1EHY7"/>
<dbReference type="OrthoDB" id="9132659at2"/>
<dbReference type="EMBL" id="CP040078">
    <property type="protein sequence ID" value="QCP51910.1"/>
    <property type="molecule type" value="Genomic_DNA"/>
</dbReference>
<dbReference type="Proteomes" id="UP000298656">
    <property type="component" value="Chromosome 2"/>
</dbReference>
<keyword evidence="4" id="KW-1185">Reference proteome</keyword>
<sequence>MKRPLFILALAVALAACSRNDPDSLVGTWGESVHGQTVPLLKIEKSKGHYVLFTTADGRWIRTTDYVMLASKDDLEQIVRHPVHCDVTGLKSGVAAIFKVPEGWTDGKFSTRSGYFAVTWFGPIELVRL</sequence>
<keyword evidence="2" id="KW-0732">Signal</keyword>
<proteinExistence type="predicted"/>
<accession>A0A4V1EHY7</accession>
<dbReference type="Pfam" id="PF08139">
    <property type="entry name" value="LPAM_1"/>
    <property type="match status" value="1"/>
</dbReference>